<dbReference type="SUPFAM" id="SSF46689">
    <property type="entry name" value="Homeodomain-like"/>
    <property type="match status" value="1"/>
</dbReference>
<keyword evidence="2" id="KW-1185">Reference proteome</keyword>
<dbReference type="GO" id="GO:0006313">
    <property type="term" value="P:DNA transposition"/>
    <property type="evidence" value="ECO:0007669"/>
    <property type="project" value="InterPro"/>
</dbReference>
<dbReference type="GO" id="GO:0003677">
    <property type="term" value="F:DNA binding"/>
    <property type="evidence" value="ECO:0007669"/>
    <property type="project" value="InterPro"/>
</dbReference>
<dbReference type="AlphaFoldDB" id="A0A109JYJ6"/>
<reference evidence="1 2" key="1">
    <citation type="submission" date="2015-11" db="EMBL/GenBank/DDBJ databases">
        <title>Draft Genome Sequence of the Strain BR 10423 (Rhizobium sp.) isolated from nodules of Mimosa pudica.</title>
        <authorList>
            <person name="Barauna A.C."/>
            <person name="Zilli J.E."/>
            <person name="Simoes-Araujo J.L."/>
            <person name="Reis V.M."/>
            <person name="James E.K."/>
            <person name="Reis F.B.Jr."/>
            <person name="Rouws L.F."/>
            <person name="Passos S.R."/>
            <person name="Gois S.R."/>
        </authorList>
    </citation>
    <scope>NUCLEOTIDE SEQUENCE [LARGE SCALE GENOMIC DNA]</scope>
    <source>
        <strain evidence="1 2">BR10423</strain>
    </source>
</reference>
<dbReference type="InterPro" id="IPR009057">
    <property type="entry name" value="Homeodomain-like_sf"/>
</dbReference>
<sequence>MADPVSTMETVDIMTSDTLKGSGPLRVVEVLANGKRRFDPVDKDRLIDTAMKPGVSVARLALTHGVNANLLRNWVKLRRDGQAPGGLPVVAAQEVPAFVPVAAASPIVRHPDMPARPSSAGTRLTASLPNGVRLELEDPDQHTLSLVIDVLGRCNVPAG</sequence>
<dbReference type="Proteomes" id="UP000068164">
    <property type="component" value="Unassembled WGS sequence"/>
</dbReference>
<organism evidence="1 2">
    <name type="scientific">Rhizobium altiplani</name>
    <dbReference type="NCBI Taxonomy" id="1864509"/>
    <lineage>
        <taxon>Bacteria</taxon>
        <taxon>Pseudomonadati</taxon>
        <taxon>Pseudomonadota</taxon>
        <taxon>Alphaproteobacteria</taxon>
        <taxon>Hyphomicrobiales</taxon>
        <taxon>Rhizobiaceae</taxon>
        <taxon>Rhizobium/Agrobacterium group</taxon>
        <taxon>Rhizobium</taxon>
    </lineage>
</organism>
<dbReference type="GO" id="GO:0004803">
    <property type="term" value="F:transposase activity"/>
    <property type="evidence" value="ECO:0007669"/>
    <property type="project" value="InterPro"/>
</dbReference>
<comment type="caution">
    <text evidence="1">The sequence shown here is derived from an EMBL/GenBank/DDBJ whole genome shotgun (WGS) entry which is preliminary data.</text>
</comment>
<evidence type="ECO:0000313" key="2">
    <source>
        <dbReference type="Proteomes" id="UP000068164"/>
    </source>
</evidence>
<dbReference type="Pfam" id="PF01527">
    <property type="entry name" value="HTH_Tnp_1"/>
    <property type="match status" value="1"/>
</dbReference>
<protein>
    <submittedName>
        <fullName evidence="1">Transposase</fullName>
    </submittedName>
</protein>
<dbReference type="OrthoDB" id="7503672at2"/>
<evidence type="ECO:0000313" key="1">
    <source>
        <dbReference type="EMBL" id="KWV57489.1"/>
    </source>
</evidence>
<name>A0A109JYJ6_9HYPH</name>
<dbReference type="InterPro" id="IPR002514">
    <property type="entry name" value="Transposase_8"/>
</dbReference>
<dbReference type="NCBIfam" id="NF047595">
    <property type="entry name" value="IS66_ISRel24_TnpA"/>
    <property type="match status" value="1"/>
</dbReference>
<accession>A0A109JYJ6</accession>
<gene>
    <name evidence="1" type="ORF">AS026_31050</name>
</gene>
<dbReference type="EMBL" id="LNCD01000027">
    <property type="protein sequence ID" value="KWV57489.1"/>
    <property type="molecule type" value="Genomic_DNA"/>
</dbReference>
<proteinExistence type="predicted"/>